<keyword evidence="6" id="KW-1185">Reference proteome</keyword>
<dbReference type="PANTHER" id="PTHR43643">
    <property type="entry name" value="HISTIDINOL-PHOSPHATE AMINOTRANSFERASE 2"/>
    <property type="match status" value="1"/>
</dbReference>
<comment type="caution">
    <text evidence="5">The sequence shown here is derived from an EMBL/GenBank/DDBJ whole genome shotgun (WGS) entry which is preliminary data.</text>
</comment>
<evidence type="ECO:0000313" key="5">
    <source>
        <dbReference type="EMBL" id="GAA0739197.1"/>
    </source>
</evidence>
<dbReference type="InterPro" id="IPR004839">
    <property type="entry name" value="Aminotransferase_I/II_large"/>
</dbReference>
<dbReference type="InterPro" id="IPR050106">
    <property type="entry name" value="HistidinolP_aminotransfase"/>
</dbReference>
<evidence type="ECO:0000256" key="1">
    <source>
        <dbReference type="ARBA" id="ARBA00022576"/>
    </source>
</evidence>
<dbReference type="Gene3D" id="3.40.640.10">
    <property type="entry name" value="Type I PLP-dependent aspartate aminotransferase-like (Major domain)"/>
    <property type="match status" value="1"/>
</dbReference>
<protein>
    <submittedName>
        <fullName evidence="5">Histidinol-phosphate transaminase</fullName>
    </submittedName>
</protein>
<dbReference type="SUPFAM" id="SSF53383">
    <property type="entry name" value="PLP-dependent transferases"/>
    <property type="match status" value="1"/>
</dbReference>
<dbReference type="EMBL" id="BAAACG010000008">
    <property type="protein sequence ID" value="GAA0739197.1"/>
    <property type="molecule type" value="Genomic_DNA"/>
</dbReference>
<evidence type="ECO:0000256" key="2">
    <source>
        <dbReference type="ARBA" id="ARBA00022679"/>
    </source>
</evidence>
<name>A0ABN1JGE6_9CLOT</name>
<evidence type="ECO:0000313" key="6">
    <source>
        <dbReference type="Proteomes" id="UP001501510"/>
    </source>
</evidence>
<dbReference type="RefSeq" id="WP_343760855.1">
    <property type="nucleotide sequence ID" value="NZ_BAAACG010000008.1"/>
</dbReference>
<dbReference type="Pfam" id="PF00155">
    <property type="entry name" value="Aminotran_1_2"/>
    <property type="match status" value="1"/>
</dbReference>
<evidence type="ECO:0000259" key="4">
    <source>
        <dbReference type="Pfam" id="PF00155"/>
    </source>
</evidence>
<sequence length="362" mass="41786">MHGGDIYTEGILKGKNLIDFSSNINPLGVPESLKENINEVLENVKVYPDIKYRSLKNNIINYLDSFYKYFGFNKKDDLIKFENEDIVLGNGAIEIIDLSISLFNSITIVVPSFVEYKDCSKKWGLNINYSKLNGDMTYNYENIKESLKNSDALIIANPNNPSGNVIDKDKFKAVLEFAEKNNKTIIIDEAFVEFTGKKNISLLNLCSKYKCIIIIRALTKFFALPGVRFGYGITKNKNLIKKIKEKQNPWNINSLAEVAVNYVLKDEKYINKSIEYIEKEREFILKNLREINIFEKVYKTNSNFVLCKLKNLKSGYIKDVLLKSGIVIRECFDFETLDENYIRFAIKSRENNNKLISLLKNI</sequence>
<organism evidence="5 6">
    <name type="scientific">Clostridium oceanicum</name>
    <dbReference type="NCBI Taxonomy" id="1543"/>
    <lineage>
        <taxon>Bacteria</taxon>
        <taxon>Bacillati</taxon>
        <taxon>Bacillota</taxon>
        <taxon>Clostridia</taxon>
        <taxon>Eubacteriales</taxon>
        <taxon>Clostridiaceae</taxon>
        <taxon>Clostridium</taxon>
    </lineage>
</organism>
<keyword evidence="1" id="KW-0032">Aminotransferase</keyword>
<gene>
    <name evidence="5" type="ORF">GCM10008906_17630</name>
</gene>
<accession>A0ABN1JGE6</accession>
<dbReference type="InterPro" id="IPR015424">
    <property type="entry name" value="PyrdxlP-dep_Trfase"/>
</dbReference>
<reference evidence="5 6" key="1">
    <citation type="journal article" date="2019" name="Int. J. Syst. Evol. Microbiol.">
        <title>The Global Catalogue of Microorganisms (GCM) 10K type strain sequencing project: providing services to taxonomists for standard genome sequencing and annotation.</title>
        <authorList>
            <consortium name="The Broad Institute Genomics Platform"/>
            <consortium name="The Broad Institute Genome Sequencing Center for Infectious Disease"/>
            <person name="Wu L."/>
            <person name="Ma J."/>
        </authorList>
    </citation>
    <scope>NUCLEOTIDE SEQUENCE [LARGE SCALE GENOMIC DNA]</scope>
    <source>
        <strain evidence="5 6">JCM 1407</strain>
    </source>
</reference>
<dbReference type="CDD" id="cd00609">
    <property type="entry name" value="AAT_like"/>
    <property type="match status" value="1"/>
</dbReference>
<dbReference type="PANTHER" id="PTHR43643:SF3">
    <property type="entry name" value="HISTIDINOL-PHOSPHATE AMINOTRANSFERASE"/>
    <property type="match status" value="1"/>
</dbReference>
<evidence type="ECO:0000256" key="3">
    <source>
        <dbReference type="ARBA" id="ARBA00022898"/>
    </source>
</evidence>
<proteinExistence type="predicted"/>
<dbReference type="InterPro" id="IPR015422">
    <property type="entry name" value="PyrdxlP-dep_Trfase_small"/>
</dbReference>
<keyword evidence="2" id="KW-0808">Transferase</keyword>
<keyword evidence="3" id="KW-0663">Pyridoxal phosphate</keyword>
<dbReference type="InterPro" id="IPR015421">
    <property type="entry name" value="PyrdxlP-dep_Trfase_major"/>
</dbReference>
<feature type="domain" description="Aminotransferase class I/classII large" evidence="4">
    <location>
        <begin position="16"/>
        <end position="357"/>
    </location>
</feature>
<dbReference type="Proteomes" id="UP001501510">
    <property type="component" value="Unassembled WGS sequence"/>
</dbReference>
<dbReference type="Gene3D" id="3.90.1150.10">
    <property type="entry name" value="Aspartate Aminotransferase, domain 1"/>
    <property type="match status" value="1"/>
</dbReference>